<name>A0A9P1FN35_9DINO</name>
<feature type="signal peptide" evidence="1">
    <location>
        <begin position="1"/>
        <end position="22"/>
    </location>
</feature>
<dbReference type="EMBL" id="CAMXCT030000690">
    <property type="protein sequence ID" value="CAL4769485.1"/>
    <property type="molecule type" value="Genomic_DNA"/>
</dbReference>
<sequence length="197" mass="22129">MVARCLPLPLCMCMWLQEAPLAYDFAMWWTVFWDAAATCMHGLHRHPGLQTLQYVVHAPMLWDCCNCRHLTRSLRHEVLLEMQHPWSLPEQAQVDADQPCWRTGFGDGILLNSSCFQRVSSRIPTGALDAAKVKSYPVFVEPEIVQGAVSKLAVAGMQVLHEPLASSLDRCESLATYFLPAVVSTDLDMRRKVAAEC</sequence>
<keyword evidence="1" id="KW-0732">Signal</keyword>
<dbReference type="Proteomes" id="UP001152797">
    <property type="component" value="Unassembled WGS sequence"/>
</dbReference>
<comment type="caution">
    <text evidence="2">The sequence shown here is derived from an EMBL/GenBank/DDBJ whole genome shotgun (WGS) entry which is preliminary data.</text>
</comment>
<feature type="chain" id="PRO_5043272072" evidence="1">
    <location>
        <begin position="23"/>
        <end position="197"/>
    </location>
</feature>
<reference evidence="3" key="2">
    <citation type="submission" date="2024-04" db="EMBL/GenBank/DDBJ databases">
        <authorList>
            <person name="Chen Y."/>
            <person name="Shah S."/>
            <person name="Dougan E. K."/>
            <person name="Thang M."/>
            <person name="Chan C."/>
        </authorList>
    </citation>
    <scope>NUCLEOTIDE SEQUENCE [LARGE SCALE GENOMIC DNA]</scope>
</reference>
<dbReference type="EMBL" id="CAMXCT020000690">
    <property type="protein sequence ID" value="CAL1135548.1"/>
    <property type="molecule type" value="Genomic_DNA"/>
</dbReference>
<reference evidence="2" key="1">
    <citation type="submission" date="2022-10" db="EMBL/GenBank/DDBJ databases">
        <authorList>
            <person name="Chen Y."/>
            <person name="Dougan E. K."/>
            <person name="Chan C."/>
            <person name="Rhodes N."/>
            <person name="Thang M."/>
        </authorList>
    </citation>
    <scope>NUCLEOTIDE SEQUENCE</scope>
</reference>
<keyword evidence="4" id="KW-1185">Reference proteome</keyword>
<evidence type="ECO:0000313" key="4">
    <source>
        <dbReference type="Proteomes" id="UP001152797"/>
    </source>
</evidence>
<dbReference type="AlphaFoldDB" id="A0A9P1FN35"/>
<gene>
    <name evidence="2" type="ORF">C1SCF055_LOCUS9901</name>
</gene>
<accession>A0A9P1FN35</accession>
<organism evidence="2">
    <name type="scientific">Cladocopium goreaui</name>
    <dbReference type="NCBI Taxonomy" id="2562237"/>
    <lineage>
        <taxon>Eukaryota</taxon>
        <taxon>Sar</taxon>
        <taxon>Alveolata</taxon>
        <taxon>Dinophyceae</taxon>
        <taxon>Suessiales</taxon>
        <taxon>Symbiodiniaceae</taxon>
        <taxon>Cladocopium</taxon>
    </lineage>
</organism>
<protein>
    <submittedName>
        <fullName evidence="2">Uncharacterized protein</fullName>
    </submittedName>
</protein>
<evidence type="ECO:0000313" key="2">
    <source>
        <dbReference type="EMBL" id="CAI3982173.1"/>
    </source>
</evidence>
<proteinExistence type="predicted"/>
<evidence type="ECO:0000313" key="3">
    <source>
        <dbReference type="EMBL" id="CAL1135548.1"/>
    </source>
</evidence>
<dbReference type="EMBL" id="CAMXCT010000690">
    <property type="protein sequence ID" value="CAI3982173.1"/>
    <property type="molecule type" value="Genomic_DNA"/>
</dbReference>
<evidence type="ECO:0000256" key="1">
    <source>
        <dbReference type="SAM" id="SignalP"/>
    </source>
</evidence>